<evidence type="ECO:0000256" key="1">
    <source>
        <dbReference type="SAM" id="MobiDB-lite"/>
    </source>
</evidence>
<feature type="compositionally biased region" description="Polar residues" evidence="1">
    <location>
        <begin position="61"/>
        <end position="73"/>
    </location>
</feature>
<dbReference type="InterPro" id="IPR010869">
    <property type="entry name" value="DUF1501"/>
</dbReference>
<evidence type="ECO:0000313" key="2">
    <source>
        <dbReference type="EMBL" id="MFD2932300.1"/>
    </source>
</evidence>
<accession>A0ABW6ADQ8</accession>
<dbReference type="PANTHER" id="PTHR43737">
    <property type="entry name" value="BLL7424 PROTEIN"/>
    <property type="match status" value="1"/>
</dbReference>
<dbReference type="Proteomes" id="UP001597512">
    <property type="component" value="Unassembled WGS sequence"/>
</dbReference>
<sequence length="505" mass="55617">MDKLIKELQQAAAERETRRHFLHTCSTGLGAMALSSVLGSCGFLGNDSSQTNAVEGGIQSDPHSNGPTTASHPSQYLPKAKRIIYIHMAGSPSQLELFDYKPELAKYNGKDCPQELLEGKKFAFIRGVPKMLGPQGKFAQHGQSGAWVSDYLPHLQGVVDDITFLKAMHTDQFNHAPAQLLMHTGSARLGRPSMGSWVTYGLGTENDNLPGYIVLASGGKQPDAGKSIWGSGFLPTLYQGVQCRTDGDPVLYASDPAGISRDVRKQTIDAISQINQQQYDEVKDPEILTRIAQYELAFRMQMSVPDAMDIKSEPQYILDSYGVDPNKGSFSRNCLLARRLVERGVRFVQLFDWGWDSHGTGADTAIDIGLKKKCVESDQAVAALLNDLKQRGLLDDTLVVWGGEFGRTPMQENRDGQVLPFMGRDHHLEAFTVWMAGGGVKQGFSYGETDDIGYYGVKDKVHIHDLQATILHLLGFDHTKLTYQFQGRPFRLTDVAGKVVKPILA</sequence>
<gene>
    <name evidence="2" type="ORF">ACFS25_00820</name>
</gene>
<dbReference type="InterPro" id="IPR017850">
    <property type="entry name" value="Alkaline_phosphatase_core_sf"/>
</dbReference>
<dbReference type="Pfam" id="PF07394">
    <property type="entry name" value="DUF1501"/>
    <property type="match status" value="1"/>
</dbReference>
<evidence type="ECO:0000313" key="3">
    <source>
        <dbReference type="Proteomes" id="UP001597512"/>
    </source>
</evidence>
<dbReference type="PANTHER" id="PTHR43737:SF1">
    <property type="entry name" value="DUF1501 DOMAIN-CONTAINING PROTEIN"/>
    <property type="match status" value="1"/>
</dbReference>
<proteinExistence type="predicted"/>
<name>A0ABW6ADQ8_9BACT</name>
<feature type="region of interest" description="Disordered" evidence="1">
    <location>
        <begin position="52"/>
        <end position="73"/>
    </location>
</feature>
<protein>
    <submittedName>
        <fullName evidence="2">DUF1501 domain-containing protein</fullName>
    </submittedName>
</protein>
<dbReference type="EMBL" id="JBHUOM010000001">
    <property type="protein sequence ID" value="MFD2932300.1"/>
    <property type="molecule type" value="Genomic_DNA"/>
</dbReference>
<dbReference type="Gene3D" id="3.40.720.10">
    <property type="entry name" value="Alkaline Phosphatase, subunit A"/>
    <property type="match status" value="1"/>
</dbReference>
<dbReference type="RefSeq" id="WP_381496502.1">
    <property type="nucleotide sequence ID" value="NZ_JBHUOM010000001.1"/>
</dbReference>
<reference evidence="3" key="1">
    <citation type="journal article" date="2019" name="Int. J. Syst. Evol. Microbiol.">
        <title>The Global Catalogue of Microorganisms (GCM) 10K type strain sequencing project: providing services to taxonomists for standard genome sequencing and annotation.</title>
        <authorList>
            <consortium name="The Broad Institute Genomics Platform"/>
            <consortium name="The Broad Institute Genome Sequencing Center for Infectious Disease"/>
            <person name="Wu L."/>
            <person name="Ma J."/>
        </authorList>
    </citation>
    <scope>NUCLEOTIDE SEQUENCE [LARGE SCALE GENOMIC DNA]</scope>
    <source>
        <strain evidence="3">KCTC 52490</strain>
    </source>
</reference>
<keyword evidence="3" id="KW-1185">Reference proteome</keyword>
<comment type="caution">
    <text evidence="2">The sequence shown here is derived from an EMBL/GenBank/DDBJ whole genome shotgun (WGS) entry which is preliminary data.</text>
</comment>
<dbReference type="SUPFAM" id="SSF53649">
    <property type="entry name" value="Alkaline phosphatase-like"/>
    <property type="match status" value="1"/>
</dbReference>
<organism evidence="2 3">
    <name type="scientific">Spirosoma flavum</name>
    <dbReference type="NCBI Taxonomy" id="2048557"/>
    <lineage>
        <taxon>Bacteria</taxon>
        <taxon>Pseudomonadati</taxon>
        <taxon>Bacteroidota</taxon>
        <taxon>Cytophagia</taxon>
        <taxon>Cytophagales</taxon>
        <taxon>Cytophagaceae</taxon>
        <taxon>Spirosoma</taxon>
    </lineage>
</organism>